<dbReference type="AlphaFoldDB" id="A0A5B1L899"/>
<dbReference type="InterPro" id="IPR000847">
    <property type="entry name" value="LysR_HTH_N"/>
</dbReference>
<dbReference type="Gene3D" id="1.10.10.10">
    <property type="entry name" value="Winged helix-like DNA-binding domain superfamily/Winged helix DNA-binding domain"/>
    <property type="match status" value="1"/>
</dbReference>
<comment type="caution">
    <text evidence="6">The sequence shown here is derived from an EMBL/GenBank/DDBJ whole genome shotgun (WGS) entry which is preliminary data.</text>
</comment>
<evidence type="ECO:0000256" key="3">
    <source>
        <dbReference type="ARBA" id="ARBA00023125"/>
    </source>
</evidence>
<dbReference type="PANTHER" id="PTHR30346">
    <property type="entry name" value="TRANSCRIPTIONAL DUAL REGULATOR HCAR-RELATED"/>
    <property type="match status" value="1"/>
</dbReference>
<dbReference type="PROSITE" id="PS50931">
    <property type="entry name" value="HTH_LYSR"/>
    <property type="match status" value="1"/>
</dbReference>
<comment type="similarity">
    <text evidence="1">Belongs to the LysR transcriptional regulatory family.</text>
</comment>
<evidence type="ECO:0000313" key="7">
    <source>
        <dbReference type="Proteomes" id="UP000325003"/>
    </source>
</evidence>
<reference evidence="6 7" key="2">
    <citation type="submission" date="2019-09" db="EMBL/GenBank/DDBJ databases">
        <authorList>
            <person name="Jin C."/>
        </authorList>
    </citation>
    <scope>NUCLEOTIDE SEQUENCE [LARGE SCALE GENOMIC DNA]</scope>
    <source>
        <strain evidence="6 7">BN130099</strain>
    </source>
</reference>
<feature type="domain" description="HTH lysR-type" evidence="5">
    <location>
        <begin position="1"/>
        <end position="58"/>
    </location>
</feature>
<evidence type="ECO:0000259" key="5">
    <source>
        <dbReference type="PROSITE" id="PS50931"/>
    </source>
</evidence>
<evidence type="ECO:0000256" key="4">
    <source>
        <dbReference type="ARBA" id="ARBA00023163"/>
    </source>
</evidence>
<organism evidence="6 7">
    <name type="scientific">Nocardioides humilatus</name>
    <dbReference type="NCBI Taxonomy" id="2607660"/>
    <lineage>
        <taxon>Bacteria</taxon>
        <taxon>Bacillati</taxon>
        <taxon>Actinomycetota</taxon>
        <taxon>Actinomycetes</taxon>
        <taxon>Propionibacteriales</taxon>
        <taxon>Nocardioidaceae</taxon>
        <taxon>Nocardioides</taxon>
    </lineage>
</organism>
<accession>A0A5B1L899</accession>
<dbReference type="Pfam" id="PF00126">
    <property type="entry name" value="HTH_1"/>
    <property type="match status" value="1"/>
</dbReference>
<dbReference type="PRINTS" id="PR00039">
    <property type="entry name" value="HTHLYSR"/>
</dbReference>
<dbReference type="FunFam" id="1.10.10.10:FF:000001">
    <property type="entry name" value="LysR family transcriptional regulator"/>
    <property type="match status" value="1"/>
</dbReference>
<evidence type="ECO:0000313" key="6">
    <source>
        <dbReference type="EMBL" id="KAA1415959.1"/>
    </source>
</evidence>
<evidence type="ECO:0000256" key="2">
    <source>
        <dbReference type="ARBA" id="ARBA00023015"/>
    </source>
</evidence>
<name>A0A5B1L899_9ACTN</name>
<proteinExistence type="inferred from homology"/>
<dbReference type="EMBL" id="VUJV01000008">
    <property type="protein sequence ID" value="KAA1415959.1"/>
    <property type="molecule type" value="Genomic_DNA"/>
</dbReference>
<dbReference type="InterPro" id="IPR005119">
    <property type="entry name" value="LysR_subst-bd"/>
</dbReference>
<dbReference type="SUPFAM" id="SSF46785">
    <property type="entry name" value="Winged helix' DNA-binding domain"/>
    <property type="match status" value="1"/>
</dbReference>
<dbReference type="InterPro" id="IPR036388">
    <property type="entry name" value="WH-like_DNA-bd_sf"/>
</dbReference>
<dbReference type="Pfam" id="PF03466">
    <property type="entry name" value="LysR_substrate"/>
    <property type="match status" value="1"/>
</dbReference>
<gene>
    <name evidence="6" type="ORF">F0U44_20230</name>
</gene>
<dbReference type="Gene3D" id="3.40.190.10">
    <property type="entry name" value="Periplasmic binding protein-like II"/>
    <property type="match status" value="2"/>
</dbReference>
<keyword evidence="3" id="KW-0238">DNA-binding</keyword>
<keyword evidence="7" id="KW-1185">Reference proteome</keyword>
<dbReference type="SUPFAM" id="SSF53850">
    <property type="entry name" value="Periplasmic binding protein-like II"/>
    <property type="match status" value="1"/>
</dbReference>
<dbReference type="PANTHER" id="PTHR30346:SF0">
    <property type="entry name" value="HCA OPERON TRANSCRIPTIONAL ACTIVATOR HCAR"/>
    <property type="match status" value="1"/>
</dbReference>
<dbReference type="GO" id="GO:0003700">
    <property type="term" value="F:DNA-binding transcription factor activity"/>
    <property type="evidence" value="ECO:0007669"/>
    <property type="project" value="InterPro"/>
</dbReference>
<keyword evidence="4" id="KW-0804">Transcription</keyword>
<dbReference type="InterPro" id="IPR036390">
    <property type="entry name" value="WH_DNA-bd_sf"/>
</dbReference>
<reference evidence="6 7" key="1">
    <citation type="submission" date="2019-09" db="EMBL/GenBank/DDBJ databases">
        <title>Nocardioides panacisoli sp. nov., isolated from the soil of a ginseng field.</title>
        <authorList>
            <person name="Cho C."/>
        </authorList>
    </citation>
    <scope>NUCLEOTIDE SEQUENCE [LARGE SCALE GENOMIC DNA]</scope>
    <source>
        <strain evidence="6 7">BN130099</strain>
    </source>
</reference>
<dbReference type="GO" id="GO:0003677">
    <property type="term" value="F:DNA binding"/>
    <property type="evidence" value="ECO:0007669"/>
    <property type="project" value="UniProtKB-KW"/>
</dbReference>
<protein>
    <submittedName>
        <fullName evidence="6">LysR family transcriptional regulator</fullName>
    </submittedName>
</protein>
<keyword evidence="2" id="KW-0805">Transcription regulation</keyword>
<sequence>MHTRKLRQFVVVAEELHFSRAAAKLFIAQQALSRQIRELEDELGTPLFLRSTRKVELTPAGTVFLESARAVLESFDRSVALARRVGSTPVATVRVGACVGGALELTAPIMNEFRERYPEVVLEWREHAVVDPSAGLVDGASDIAIVRLPLSAEGIESVALFNEPTVAIVAITHRLAGRRSVVIGDLLEDPITVSASGDDAFRAFWSLEAYRRGIPPKVVTIHSVTEEVQVVGTGAAIAVTAAATTRYGSHPSLRFLPVTDAPPSTVALAWRTDTVGPLARRFRKVALAVRDRETAILHSIEHPADLYPGHP</sequence>
<dbReference type="Proteomes" id="UP000325003">
    <property type="component" value="Unassembled WGS sequence"/>
</dbReference>
<evidence type="ECO:0000256" key="1">
    <source>
        <dbReference type="ARBA" id="ARBA00009437"/>
    </source>
</evidence>
<dbReference type="GO" id="GO:0032993">
    <property type="term" value="C:protein-DNA complex"/>
    <property type="evidence" value="ECO:0007669"/>
    <property type="project" value="TreeGrafter"/>
</dbReference>